<gene>
    <name evidence="6" type="ordered locus">Deba_1701</name>
</gene>
<evidence type="ECO:0000313" key="6">
    <source>
        <dbReference type="EMBL" id="ADK85069.1"/>
    </source>
</evidence>
<dbReference type="InterPro" id="IPR014730">
    <property type="entry name" value="ETF_a/b_N"/>
</dbReference>
<dbReference type="Pfam" id="PF01012">
    <property type="entry name" value="ETF"/>
    <property type="match status" value="1"/>
</dbReference>
<organism evidence="6 7">
    <name type="scientific">Desulfarculus baarsii (strain ATCC 33931 / DSM 2075 / LMG 7858 / VKM B-1802 / 2st14)</name>
    <dbReference type="NCBI Taxonomy" id="644282"/>
    <lineage>
        <taxon>Bacteria</taxon>
        <taxon>Pseudomonadati</taxon>
        <taxon>Thermodesulfobacteriota</taxon>
        <taxon>Desulfarculia</taxon>
        <taxon>Desulfarculales</taxon>
        <taxon>Desulfarculaceae</taxon>
        <taxon>Desulfarculus</taxon>
    </lineage>
</organism>
<dbReference type="Proteomes" id="UP000009047">
    <property type="component" value="Chromosome"/>
</dbReference>
<sequence length="257" mass="27521">MKILVCAKQVPDPQAHVEIDQNGSLTRPGQPRWQMNRYDEFAVEAAVAIKKARPGVTAEVISLGPPRTAAVLERAIGMGCDQGAQIITPEGLDLDARRTAACLAGFAQGRGYDLILCGVMSEDAMQAQVGPMLAALLGWPWATAVVALELDAQGRGLELWREAEGGERHGLHAPLPAVVCVQSGLNKPRYPSLSNLLRAKGQEHARVDWADLPAPEPLVQISGLALPQRTRQGLFPQGDATAKAQALARILRDKALI</sequence>
<dbReference type="SUPFAM" id="SSF52402">
    <property type="entry name" value="Adenine nucleotide alpha hydrolases-like"/>
    <property type="match status" value="1"/>
</dbReference>
<dbReference type="PANTHER" id="PTHR21294">
    <property type="entry name" value="ELECTRON TRANSFER FLAVOPROTEIN BETA-SUBUNIT"/>
    <property type="match status" value="1"/>
</dbReference>
<dbReference type="InterPro" id="IPR014729">
    <property type="entry name" value="Rossmann-like_a/b/a_fold"/>
</dbReference>
<proteinExistence type="inferred from homology"/>
<evidence type="ECO:0000259" key="5">
    <source>
        <dbReference type="SMART" id="SM00893"/>
    </source>
</evidence>
<protein>
    <recommendedName>
        <fullName evidence="2">Electron transfer flavoprotein subunit beta</fullName>
    </recommendedName>
</protein>
<dbReference type="InterPro" id="IPR012255">
    <property type="entry name" value="ETF_b"/>
</dbReference>
<name>E1QHM6_DESB2</name>
<dbReference type="PIRSF" id="PIRSF000090">
    <property type="entry name" value="Beta-ETF"/>
    <property type="match status" value="1"/>
</dbReference>
<dbReference type="EMBL" id="CP002085">
    <property type="protein sequence ID" value="ADK85069.1"/>
    <property type="molecule type" value="Genomic_DNA"/>
</dbReference>
<accession>E1QHM6</accession>
<evidence type="ECO:0000256" key="1">
    <source>
        <dbReference type="ARBA" id="ARBA00007557"/>
    </source>
</evidence>
<evidence type="ECO:0000256" key="3">
    <source>
        <dbReference type="ARBA" id="ARBA00022448"/>
    </source>
</evidence>
<dbReference type="PANTHER" id="PTHR21294:SF8">
    <property type="entry name" value="ELECTRON TRANSFER FLAVOPROTEIN SUBUNIT BETA"/>
    <property type="match status" value="1"/>
</dbReference>
<dbReference type="GO" id="GO:0009055">
    <property type="term" value="F:electron transfer activity"/>
    <property type="evidence" value="ECO:0007669"/>
    <property type="project" value="InterPro"/>
</dbReference>
<keyword evidence="4" id="KW-0249">Electron transport</keyword>
<feature type="domain" description="Electron transfer flavoprotein alpha/beta-subunit N-terminal" evidence="5">
    <location>
        <begin position="24"/>
        <end position="216"/>
    </location>
</feature>
<keyword evidence="7" id="KW-1185">Reference proteome</keyword>
<evidence type="ECO:0000256" key="4">
    <source>
        <dbReference type="ARBA" id="ARBA00022982"/>
    </source>
</evidence>
<dbReference type="Gene3D" id="3.40.50.620">
    <property type="entry name" value="HUPs"/>
    <property type="match status" value="1"/>
</dbReference>
<dbReference type="STRING" id="644282.Deba_1701"/>
<dbReference type="RefSeq" id="WP_013258522.1">
    <property type="nucleotide sequence ID" value="NC_014365.1"/>
</dbReference>
<comment type="similarity">
    <text evidence="1">Belongs to the ETF beta-subunit/FixA family.</text>
</comment>
<dbReference type="CDD" id="cd01714">
    <property type="entry name" value="ETF_beta"/>
    <property type="match status" value="1"/>
</dbReference>
<keyword evidence="3" id="KW-0813">Transport</keyword>
<dbReference type="eggNOG" id="COG2086">
    <property type="taxonomic scope" value="Bacteria"/>
</dbReference>
<dbReference type="InterPro" id="IPR033948">
    <property type="entry name" value="ETF_beta_N"/>
</dbReference>
<dbReference type="AlphaFoldDB" id="E1QHM6"/>
<evidence type="ECO:0000313" key="7">
    <source>
        <dbReference type="Proteomes" id="UP000009047"/>
    </source>
</evidence>
<dbReference type="SMART" id="SM00893">
    <property type="entry name" value="ETF"/>
    <property type="match status" value="1"/>
</dbReference>
<dbReference type="HOGENOM" id="CLU_060196_1_0_7"/>
<dbReference type="KEGG" id="dbr:Deba_1701"/>
<reference evidence="6 7" key="1">
    <citation type="journal article" date="2010" name="Stand. Genomic Sci.">
        <title>Complete genome sequence of Desulfarculus baarsii type strain (2st14).</title>
        <authorList>
            <person name="Sun H."/>
            <person name="Spring S."/>
            <person name="Lapidus A."/>
            <person name="Davenport K."/>
            <person name="Del Rio T.G."/>
            <person name="Tice H."/>
            <person name="Nolan M."/>
            <person name="Copeland A."/>
            <person name="Cheng J.F."/>
            <person name="Lucas S."/>
            <person name="Tapia R."/>
            <person name="Goodwin L."/>
            <person name="Pitluck S."/>
            <person name="Ivanova N."/>
            <person name="Pagani I."/>
            <person name="Mavromatis K."/>
            <person name="Ovchinnikova G."/>
            <person name="Pati A."/>
            <person name="Chen A."/>
            <person name="Palaniappan K."/>
            <person name="Hauser L."/>
            <person name="Chang Y.J."/>
            <person name="Jeffries C.D."/>
            <person name="Detter J.C."/>
            <person name="Han C."/>
            <person name="Rohde M."/>
            <person name="Brambilla E."/>
            <person name="Goker M."/>
            <person name="Woyke T."/>
            <person name="Bristow J."/>
            <person name="Eisen J.A."/>
            <person name="Markowitz V."/>
            <person name="Hugenholtz P."/>
            <person name="Kyrpides N.C."/>
            <person name="Klenk H.P."/>
            <person name="Land M."/>
        </authorList>
    </citation>
    <scope>NUCLEOTIDE SEQUENCE [LARGE SCALE GENOMIC DNA]</scope>
    <source>
        <strain evidence="7">ATCC 33931 / DSM 2075 / LMG 7858 / VKM B-1802 / 2st14</strain>
    </source>
</reference>
<evidence type="ECO:0000256" key="2">
    <source>
        <dbReference type="ARBA" id="ARBA00016797"/>
    </source>
</evidence>